<dbReference type="InterPro" id="IPR013094">
    <property type="entry name" value="AB_hydrolase_3"/>
</dbReference>
<proteinExistence type="predicted"/>
<protein>
    <recommendedName>
        <fullName evidence="3">Alpha/beta hydrolase fold-3 domain-containing protein</fullName>
    </recommendedName>
</protein>
<keyword evidence="1" id="KW-0378">Hydrolase</keyword>
<organism evidence="4 5">
    <name type="scientific">Cadophora malorum</name>
    <dbReference type="NCBI Taxonomy" id="108018"/>
    <lineage>
        <taxon>Eukaryota</taxon>
        <taxon>Fungi</taxon>
        <taxon>Dikarya</taxon>
        <taxon>Ascomycota</taxon>
        <taxon>Pezizomycotina</taxon>
        <taxon>Leotiomycetes</taxon>
        <taxon>Helotiales</taxon>
        <taxon>Ploettnerulaceae</taxon>
        <taxon>Cadophora</taxon>
    </lineage>
</organism>
<dbReference type="PANTHER" id="PTHR48081:SF30">
    <property type="entry name" value="ACETYL-HYDROLASE LIPR-RELATED"/>
    <property type="match status" value="1"/>
</dbReference>
<evidence type="ECO:0000256" key="2">
    <source>
        <dbReference type="SAM" id="Phobius"/>
    </source>
</evidence>
<dbReference type="SUPFAM" id="SSF53474">
    <property type="entry name" value="alpha/beta-Hydrolases"/>
    <property type="match status" value="1"/>
</dbReference>
<comment type="caution">
    <text evidence="4">The sequence shown here is derived from an EMBL/GenBank/DDBJ whole genome shotgun (WGS) entry which is preliminary data.</text>
</comment>
<dbReference type="Pfam" id="PF07859">
    <property type="entry name" value="Abhydrolase_3"/>
    <property type="match status" value="1"/>
</dbReference>
<dbReference type="PANTHER" id="PTHR48081">
    <property type="entry name" value="AB HYDROLASE SUPERFAMILY PROTEIN C4A8.06C"/>
    <property type="match status" value="1"/>
</dbReference>
<evidence type="ECO:0000313" key="5">
    <source>
        <dbReference type="Proteomes" id="UP000664132"/>
    </source>
</evidence>
<gene>
    <name evidence="4" type="ORF">IFR04_012316</name>
</gene>
<keyword evidence="2" id="KW-1133">Transmembrane helix</keyword>
<dbReference type="Proteomes" id="UP000664132">
    <property type="component" value="Unassembled WGS sequence"/>
</dbReference>
<evidence type="ECO:0000259" key="3">
    <source>
        <dbReference type="Pfam" id="PF07859"/>
    </source>
</evidence>
<keyword evidence="2" id="KW-0472">Membrane</keyword>
<dbReference type="GO" id="GO:0004806">
    <property type="term" value="F:triacylglycerol lipase activity"/>
    <property type="evidence" value="ECO:0007669"/>
    <property type="project" value="TreeGrafter"/>
</dbReference>
<keyword evidence="2" id="KW-0812">Transmembrane</keyword>
<feature type="transmembrane region" description="Helical" evidence="2">
    <location>
        <begin position="16"/>
        <end position="35"/>
    </location>
</feature>
<name>A0A8H7W6X4_9HELO</name>
<feature type="domain" description="Alpha/beta hydrolase fold-3" evidence="3">
    <location>
        <begin position="115"/>
        <end position="325"/>
    </location>
</feature>
<dbReference type="OrthoDB" id="2152029at2759"/>
<sequence length="354" mass="38580">MHLITLVSRDPLKTAIFLYTWITSSILVLLTRFLLPHIPAYQPIRIRLSRAYLSSAALIFPDLVHRLPVGPLPESQAYPIASASHGFEGYLIPGSKGSVIKELVDHSASQAKCVVLFAHGGGYARGEAKMYLNYMNRWEKVAKEVGVDLVFLSVEYPLTDSKSHPAQRDAFLGAYRFLIDLGVSSTSIVFMGDSAGGGICILSSIHCLSLGLPQPACSILHSPWIDPTMPAHKGGNALTETDYLIAADANCPGLWEVWLNGISPTSPDANPLFRKPSEIADLNPQLVLVGGGEFALQEGKEWGRLCEAAGVKASIVCERGQMHIYSLGSSWLSTKVRRRTDSAIFGWIQGHIRN</sequence>
<dbReference type="Gene3D" id="3.40.50.1820">
    <property type="entry name" value="alpha/beta hydrolase"/>
    <property type="match status" value="1"/>
</dbReference>
<accession>A0A8H7W6X4</accession>
<dbReference type="AlphaFoldDB" id="A0A8H7W6X4"/>
<evidence type="ECO:0000313" key="4">
    <source>
        <dbReference type="EMBL" id="KAG4414568.1"/>
    </source>
</evidence>
<keyword evidence="5" id="KW-1185">Reference proteome</keyword>
<reference evidence="4" key="1">
    <citation type="submission" date="2021-02" db="EMBL/GenBank/DDBJ databases">
        <title>Genome sequence Cadophora malorum strain M34.</title>
        <authorList>
            <person name="Stefanovic E."/>
            <person name="Vu D."/>
            <person name="Scully C."/>
            <person name="Dijksterhuis J."/>
            <person name="Roader J."/>
            <person name="Houbraken J."/>
        </authorList>
    </citation>
    <scope>NUCLEOTIDE SEQUENCE</scope>
    <source>
        <strain evidence="4">M34</strain>
    </source>
</reference>
<dbReference type="InterPro" id="IPR050300">
    <property type="entry name" value="GDXG_lipolytic_enzyme"/>
</dbReference>
<dbReference type="EMBL" id="JAFJYH010000259">
    <property type="protein sequence ID" value="KAG4414568.1"/>
    <property type="molecule type" value="Genomic_DNA"/>
</dbReference>
<dbReference type="InterPro" id="IPR029058">
    <property type="entry name" value="AB_hydrolase_fold"/>
</dbReference>
<evidence type="ECO:0000256" key="1">
    <source>
        <dbReference type="ARBA" id="ARBA00022801"/>
    </source>
</evidence>